<dbReference type="SUPFAM" id="SSF64438">
    <property type="entry name" value="CNF1/YfiH-like putative cysteine hydrolases"/>
    <property type="match status" value="1"/>
</dbReference>
<dbReference type="InterPro" id="IPR005659">
    <property type="entry name" value="Chemorcpt_Glu_NH3ase_CheD"/>
</dbReference>
<sequence>MNTQSIRVKIADYAALKEEGMLITVGLGSCVGVALYDSSAKVAGLAHILLSDSSLFKNQSNPGKFADTALPLLLEDMARFGARPNRIKAKIAGGSQLFSFENKTLSVGEKNIASVRSVLAGLRVPITSEDVGGSVGRTMKVMAADGTVLVSTVGNGEREL</sequence>
<protein>
    <recommendedName>
        <fullName evidence="3">Probable chemoreceptor glutamine deamidase CheD</fullName>
        <ecNumber evidence="3">3.5.1.44</ecNumber>
    </recommendedName>
</protein>
<dbReference type="CDD" id="cd16352">
    <property type="entry name" value="CheD"/>
    <property type="match status" value="1"/>
</dbReference>
<comment type="function">
    <text evidence="3">Probably deamidates glutamine residues to glutamate on methyl-accepting chemotaxis receptors (MCPs), playing an important role in chemotaxis.</text>
</comment>
<name>C0GJE4_DETAL</name>
<accession>C0GJE4</accession>
<dbReference type="InterPro" id="IPR038592">
    <property type="entry name" value="CheD-like_sf"/>
</dbReference>
<organism evidence="4 5">
    <name type="scientific">Dethiobacter alkaliphilus AHT 1</name>
    <dbReference type="NCBI Taxonomy" id="555088"/>
    <lineage>
        <taxon>Bacteria</taxon>
        <taxon>Bacillati</taxon>
        <taxon>Bacillota</taxon>
        <taxon>Dethiobacteria</taxon>
        <taxon>Dethiobacterales</taxon>
        <taxon>Dethiobacteraceae</taxon>
        <taxon>Dethiobacter</taxon>
    </lineage>
</organism>
<dbReference type="OrthoDB" id="9807202at2"/>
<evidence type="ECO:0000313" key="5">
    <source>
        <dbReference type="Proteomes" id="UP000006443"/>
    </source>
</evidence>
<keyword evidence="5" id="KW-1185">Reference proteome</keyword>
<dbReference type="PANTHER" id="PTHR35147">
    <property type="entry name" value="CHEMORECEPTOR GLUTAMINE DEAMIDASE CHED-RELATED"/>
    <property type="match status" value="1"/>
</dbReference>
<dbReference type="STRING" id="555088.DealDRAFT_2603"/>
<keyword evidence="1 3" id="KW-0145">Chemotaxis</keyword>
<dbReference type="InterPro" id="IPR011324">
    <property type="entry name" value="Cytotoxic_necrot_fac-like_cat"/>
</dbReference>
<dbReference type="RefSeq" id="WP_008518173.1">
    <property type="nucleotide sequence ID" value="NZ_ACJM01000016.1"/>
</dbReference>
<dbReference type="eggNOG" id="COG1871">
    <property type="taxonomic scope" value="Bacteria"/>
</dbReference>
<evidence type="ECO:0000256" key="2">
    <source>
        <dbReference type="ARBA" id="ARBA00022801"/>
    </source>
</evidence>
<proteinExistence type="inferred from homology"/>
<dbReference type="EMBL" id="ACJM01000016">
    <property type="protein sequence ID" value="EEG76491.1"/>
    <property type="molecule type" value="Genomic_DNA"/>
</dbReference>
<dbReference type="Proteomes" id="UP000006443">
    <property type="component" value="Unassembled WGS sequence"/>
</dbReference>
<dbReference type="HAMAP" id="MF_01440">
    <property type="entry name" value="CheD"/>
    <property type="match status" value="1"/>
</dbReference>
<evidence type="ECO:0000256" key="1">
    <source>
        <dbReference type="ARBA" id="ARBA00022500"/>
    </source>
</evidence>
<dbReference type="GO" id="GO:0006935">
    <property type="term" value="P:chemotaxis"/>
    <property type="evidence" value="ECO:0007669"/>
    <property type="project" value="UniProtKB-UniRule"/>
</dbReference>
<reference evidence="4 5" key="1">
    <citation type="submission" date="2009-02" db="EMBL/GenBank/DDBJ databases">
        <title>Sequencing of the draft genome and assembly of Dethiobacter alkaliphilus AHT 1.</title>
        <authorList>
            <consortium name="US DOE Joint Genome Institute (JGI-PGF)"/>
            <person name="Lucas S."/>
            <person name="Copeland A."/>
            <person name="Lapidus A."/>
            <person name="Glavina del Rio T."/>
            <person name="Dalin E."/>
            <person name="Tice H."/>
            <person name="Bruce D."/>
            <person name="Goodwin L."/>
            <person name="Pitluck S."/>
            <person name="Larimer F."/>
            <person name="Land M.L."/>
            <person name="Hauser L."/>
            <person name="Muyzer G."/>
        </authorList>
    </citation>
    <scope>NUCLEOTIDE SEQUENCE [LARGE SCALE GENOMIC DNA]</scope>
    <source>
        <strain evidence="4 5">AHT 1</strain>
    </source>
</reference>
<dbReference type="AlphaFoldDB" id="C0GJE4"/>
<comment type="catalytic activity">
    <reaction evidence="3">
        <text>L-glutaminyl-[protein] + H2O = L-glutamyl-[protein] + NH4(+)</text>
        <dbReference type="Rhea" id="RHEA:16441"/>
        <dbReference type="Rhea" id="RHEA-COMP:10207"/>
        <dbReference type="Rhea" id="RHEA-COMP:10208"/>
        <dbReference type="ChEBI" id="CHEBI:15377"/>
        <dbReference type="ChEBI" id="CHEBI:28938"/>
        <dbReference type="ChEBI" id="CHEBI:29973"/>
        <dbReference type="ChEBI" id="CHEBI:30011"/>
        <dbReference type="EC" id="3.5.1.44"/>
    </reaction>
</comment>
<keyword evidence="2 3" id="KW-0378">Hydrolase</keyword>
<comment type="caution">
    <text evidence="4">The sequence shown here is derived from an EMBL/GenBank/DDBJ whole genome shotgun (WGS) entry which is preliminary data.</text>
</comment>
<gene>
    <name evidence="3" type="primary">cheD</name>
    <name evidence="4" type="ORF">DealDRAFT_2603</name>
</gene>
<dbReference type="EC" id="3.5.1.44" evidence="3"/>
<dbReference type="GO" id="GO:0050568">
    <property type="term" value="F:protein-glutamine glutaminase activity"/>
    <property type="evidence" value="ECO:0007669"/>
    <property type="project" value="UniProtKB-UniRule"/>
</dbReference>
<evidence type="ECO:0000313" key="4">
    <source>
        <dbReference type="EMBL" id="EEG76491.1"/>
    </source>
</evidence>
<dbReference type="Pfam" id="PF03975">
    <property type="entry name" value="CheD"/>
    <property type="match status" value="1"/>
</dbReference>
<evidence type="ECO:0000256" key="3">
    <source>
        <dbReference type="HAMAP-Rule" id="MF_01440"/>
    </source>
</evidence>
<comment type="similarity">
    <text evidence="3">Belongs to the CheD family.</text>
</comment>
<dbReference type="PANTHER" id="PTHR35147:SF1">
    <property type="entry name" value="CHEMORECEPTOR GLUTAMINE DEAMIDASE CHED-RELATED"/>
    <property type="match status" value="1"/>
</dbReference>
<dbReference type="PROSITE" id="PS51257">
    <property type="entry name" value="PROKAR_LIPOPROTEIN"/>
    <property type="match status" value="1"/>
</dbReference>
<dbReference type="Gene3D" id="3.30.1330.200">
    <property type="match status" value="1"/>
</dbReference>